<organism evidence="11 12">
    <name type="scientific">Taibaiella chishuiensis</name>
    <dbReference type="NCBI Taxonomy" id="1434707"/>
    <lineage>
        <taxon>Bacteria</taxon>
        <taxon>Pseudomonadati</taxon>
        <taxon>Bacteroidota</taxon>
        <taxon>Chitinophagia</taxon>
        <taxon>Chitinophagales</taxon>
        <taxon>Chitinophagaceae</taxon>
        <taxon>Taibaiella</taxon>
    </lineage>
</organism>
<dbReference type="Gene3D" id="3.40.50.2300">
    <property type="match status" value="1"/>
</dbReference>
<feature type="transmembrane region" description="Helical" evidence="7">
    <location>
        <begin position="27"/>
        <end position="46"/>
    </location>
</feature>
<evidence type="ECO:0000259" key="8">
    <source>
        <dbReference type="PROSITE" id="PS50043"/>
    </source>
</evidence>
<dbReference type="SUPFAM" id="SSF46894">
    <property type="entry name" value="C-terminal effector domain of the bipartite response regulators"/>
    <property type="match status" value="1"/>
</dbReference>
<dbReference type="GO" id="GO:0006355">
    <property type="term" value="P:regulation of DNA-templated transcription"/>
    <property type="evidence" value="ECO:0007669"/>
    <property type="project" value="InterPro"/>
</dbReference>
<dbReference type="SMART" id="SM00421">
    <property type="entry name" value="HTH_LUXR"/>
    <property type="match status" value="1"/>
</dbReference>
<dbReference type="GO" id="GO:0000155">
    <property type="term" value="F:phosphorelay sensor kinase activity"/>
    <property type="evidence" value="ECO:0007669"/>
    <property type="project" value="InterPro"/>
</dbReference>
<dbReference type="Pfam" id="PF02518">
    <property type="entry name" value="HATPase_c"/>
    <property type="match status" value="1"/>
</dbReference>
<proteinExistence type="predicted"/>
<dbReference type="PROSITE" id="PS50043">
    <property type="entry name" value="HTH_LUXR_2"/>
    <property type="match status" value="1"/>
</dbReference>
<evidence type="ECO:0000256" key="7">
    <source>
        <dbReference type="SAM" id="Phobius"/>
    </source>
</evidence>
<dbReference type="PROSITE" id="PS00622">
    <property type="entry name" value="HTH_LUXR_1"/>
    <property type="match status" value="1"/>
</dbReference>
<dbReference type="InterPro" id="IPR011006">
    <property type="entry name" value="CheY-like_superfamily"/>
</dbReference>
<dbReference type="InterPro" id="IPR036890">
    <property type="entry name" value="HATPase_C_sf"/>
</dbReference>
<evidence type="ECO:0000259" key="10">
    <source>
        <dbReference type="PROSITE" id="PS50110"/>
    </source>
</evidence>
<feature type="transmembrane region" description="Helical" evidence="7">
    <location>
        <begin position="55"/>
        <end position="73"/>
    </location>
</feature>
<dbReference type="Gene3D" id="1.10.287.130">
    <property type="match status" value="1"/>
</dbReference>
<evidence type="ECO:0000313" key="11">
    <source>
        <dbReference type="EMBL" id="PSK90663.1"/>
    </source>
</evidence>
<dbReference type="PANTHER" id="PTHR43547">
    <property type="entry name" value="TWO-COMPONENT HISTIDINE KINASE"/>
    <property type="match status" value="1"/>
</dbReference>
<keyword evidence="4" id="KW-0238">DNA-binding</keyword>
<dbReference type="InterPro" id="IPR001789">
    <property type="entry name" value="Sig_transdc_resp-reg_receiver"/>
</dbReference>
<feature type="domain" description="Response regulatory" evidence="10">
    <location>
        <begin position="446"/>
        <end position="561"/>
    </location>
</feature>
<evidence type="ECO:0000313" key="12">
    <source>
        <dbReference type="Proteomes" id="UP000240572"/>
    </source>
</evidence>
<dbReference type="EMBL" id="PYGD01000007">
    <property type="protein sequence ID" value="PSK90663.1"/>
    <property type="molecule type" value="Genomic_DNA"/>
</dbReference>
<dbReference type="SMART" id="SM00387">
    <property type="entry name" value="HATPase_c"/>
    <property type="match status" value="1"/>
</dbReference>
<feature type="coiled-coil region" evidence="6">
    <location>
        <begin position="153"/>
        <end position="197"/>
    </location>
</feature>
<dbReference type="PROSITE" id="PS50109">
    <property type="entry name" value="HIS_KIN"/>
    <property type="match status" value="1"/>
</dbReference>
<keyword evidence="7" id="KW-0472">Membrane</keyword>
<protein>
    <recommendedName>
        <fullName evidence="2">histidine kinase</fullName>
        <ecNumber evidence="2">2.7.13.3</ecNumber>
    </recommendedName>
</protein>
<dbReference type="InterPro" id="IPR004358">
    <property type="entry name" value="Sig_transdc_His_kin-like_C"/>
</dbReference>
<dbReference type="PRINTS" id="PR00038">
    <property type="entry name" value="HTHLUXR"/>
</dbReference>
<keyword evidence="11" id="KW-0418">Kinase</keyword>
<sequence>MLKKNSIVNRAEQSVIAGWVVKYKWHFLFWICYFIYAFITDSLLYGKYVYFSKELLFFSTHNLFLFYAFLYGLNKFSNESPLTIFHSSLRIVIAISCFWAIRVVLNFRIYPIMDAARGIEKETIVNYQFVINGCFWVTEYFVKALAYFFVIKYVNKERQHRKVLEEKMEQERQLIEKRIEQQQAEQQQKEYEQREAMFINLVHETKTPITLINNYIADHIELHGSSDELEIVKNNVGKLSRDVTNLFDLERFRHGVEMFDHDQRVDFSALLHTACAQFALYSQKKDIRLCGDIGDGVIIAADPVALTRIVNNLVENAIKYSTAGTEIVLTLTATEDCAVLRVADQGPGIDPGNLADIFTPYHLLNKYKKNDQGMGLGLPMVSNIVDSLDGELSIKNGAQRGTVVTVTLPIGADAPLAAITGQEPGLGMIEEREPVGRNLLAEDAPLLLVVEDNADLNSYLVRKLRQHYRVRAAANGADAISQFREEVPDLVISDVMMDHMDGFAFAETLQRTPAWSHVPVIFLTARATEVDKMRGLSLGAIDYIVKPFAVEELLKKAGALLRYTNRQEQRLIEDLYHTAKQMKRKGHYSQPDELPLEPATGVFETKCRDAGLTKREVEITRLLIEGKTNKFIAETIFISPRTVETHIRNVYEKLQVSNKVALLKQLQ</sequence>
<evidence type="ECO:0000256" key="4">
    <source>
        <dbReference type="ARBA" id="ARBA00023125"/>
    </source>
</evidence>
<comment type="catalytic activity">
    <reaction evidence="1">
        <text>ATP + protein L-histidine = ADP + protein N-phospho-L-histidine.</text>
        <dbReference type="EC" id="2.7.13.3"/>
    </reaction>
</comment>
<gene>
    <name evidence="11" type="ORF">B0I18_10773</name>
</gene>
<evidence type="ECO:0000259" key="9">
    <source>
        <dbReference type="PROSITE" id="PS50109"/>
    </source>
</evidence>
<dbReference type="SUPFAM" id="SSF47384">
    <property type="entry name" value="Homodimeric domain of signal transducing histidine kinase"/>
    <property type="match status" value="1"/>
</dbReference>
<evidence type="ECO:0000256" key="5">
    <source>
        <dbReference type="PROSITE-ProRule" id="PRU00169"/>
    </source>
</evidence>
<dbReference type="SUPFAM" id="SSF52172">
    <property type="entry name" value="CheY-like"/>
    <property type="match status" value="1"/>
</dbReference>
<feature type="transmembrane region" description="Helical" evidence="7">
    <location>
        <begin position="125"/>
        <end position="150"/>
    </location>
</feature>
<dbReference type="AlphaFoldDB" id="A0A2P8D0A9"/>
<feature type="transmembrane region" description="Helical" evidence="7">
    <location>
        <begin position="85"/>
        <end position="105"/>
    </location>
</feature>
<dbReference type="Pfam" id="PF00072">
    <property type="entry name" value="Response_reg"/>
    <property type="match status" value="1"/>
</dbReference>
<keyword evidence="6" id="KW-0175">Coiled coil</keyword>
<dbReference type="Gene3D" id="1.10.10.10">
    <property type="entry name" value="Winged helix-like DNA-binding domain superfamily/Winged helix DNA-binding domain"/>
    <property type="match status" value="1"/>
</dbReference>
<dbReference type="InterPro" id="IPR036097">
    <property type="entry name" value="HisK_dim/P_sf"/>
</dbReference>
<keyword evidence="11" id="KW-0808">Transferase</keyword>
<evidence type="ECO:0000256" key="1">
    <source>
        <dbReference type="ARBA" id="ARBA00000085"/>
    </source>
</evidence>
<dbReference type="Pfam" id="PF00196">
    <property type="entry name" value="GerE"/>
    <property type="match status" value="1"/>
</dbReference>
<accession>A0A2P8D0A9</accession>
<evidence type="ECO:0000256" key="2">
    <source>
        <dbReference type="ARBA" id="ARBA00012438"/>
    </source>
</evidence>
<keyword evidence="7" id="KW-0812">Transmembrane</keyword>
<keyword evidence="7" id="KW-1133">Transmembrane helix</keyword>
<feature type="domain" description="HTH luxR-type" evidence="8">
    <location>
        <begin position="605"/>
        <end position="667"/>
    </location>
</feature>
<dbReference type="InterPro" id="IPR016032">
    <property type="entry name" value="Sig_transdc_resp-reg_C-effctor"/>
</dbReference>
<dbReference type="Proteomes" id="UP000240572">
    <property type="component" value="Unassembled WGS sequence"/>
</dbReference>
<name>A0A2P8D0A9_9BACT</name>
<dbReference type="CDD" id="cd00075">
    <property type="entry name" value="HATPase"/>
    <property type="match status" value="1"/>
</dbReference>
<dbReference type="CDD" id="cd06170">
    <property type="entry name" value="LuxR_C_like"/>
    <property type="match status" value="1"/>
</dbReference>
<evidence type="ECO:0000256" key="6">
    <source>
        <dbReference type="SAM" id="Coils"/>
    </source>
</evidence>
<feature type="domain" description="Histidine kinase" evidence="9">
    <location>
        <begin position="200"/>
        <end position="412"/>
    </location>
</feature>
<dbReference type="InterPro" id="IPR003594">
    <property type="entry name" value="HATPase_dom"/>
</dbReference>
<dbReference type="PANTHER" id="PTHR43547:SF2">
    <property type="entry name" value="HYBRID SIGNAL TRANSDUCTION HISTIDINE KINASE C"/>
    <property type="match status" value="1"/>
</dbReference>
<keyword evidence="12" id="KW-1185">Reference proteome</keyword>
<dbReference type="PROSITE" id="PS50110">
    <property type="entry name" value="RESPONSE_REGULATORY"/>
    <property type="match status" value="1"/>
</dbReference>
<evidence type="ECO:0000256" key="3">
    <source>
        <dbReference type="ARBA" id="ARBA00022553"/>
    </source>
</evidence>
<dbReference type="OrthoDB" id="1489484at2"/>
<dbReference type="InterPro" id="IPR000792">
    <property type="entry name" value="Tscrpt_reg_LuxR_C"/>
</dbReference>
<dbReference type="EC" id="2.7.13.3" evidence="2"/>
<dbReference type="PRINTS" id="PR00344">
    <property type="entry name" value="BCTRLSENSOR"/>
</dbReference>
<comment type="caution">
    <text evidence="11">The sequence shown here is derived from an EMBL/GenBank/DDBJ whole genome shotgun (WGS) entry which is preliminary data.</text>
</comment>
<reference evidence="11 12" key="1">
    <citation type="submission" date="2018-03" db="EMBL/GenBank/DDBJ databases">
        <title>Genomic Encyclopedia of Type Strains, Phase III (KMG-III): the genomes of soil and plant-associated and newly described type strains.</title>
        <authorList>
            <person name="Whitman W."/>
        </authorList>
    </citation>
    <scope>NUCLEOTIDE SEQUENCE [LARGE SCALE GENOMIC DNA]</scope>
    <source>
        <strain evidence="11 12">CGMCC 1.12700</strain>
    </source>
</reference>
<dbReference type="CDD" id="cd17574">
    <property type="entry name" value="REC_OmpR"/>
    <property type="match status" value="1"/>
</dbReference>
<dbReference type="GO" id="GO:0003677">
    <property type="term" value="F:DNA binding"/>
    <property type="evidence" value="ECO:0007669"/>
    <property type="project" value="UniProtKB-KW"/>
</dbReference>
<feature type="modified residue" description="4-aspartylphosphate" evidence="5">
    <location>
        <position position="494"/>
    </location>
</feature>
<keyword evidence="3 5" id="KW-0597">Phosphoprotein</keyword>
<dbReference type="InterPro" id="IPR036388">
    <property type="entry name" value="WH-like_DNA-bd_sf"/>
</dbReference>
<dbReference type="SUPFAM" id="SSF55874">
    <property type="entry name" value="ATPase domain of HSP90 chaperone/DNA topoisomerase II/histidine kinase"/>
    <property type="match status" value="1"/>
</dbReference>
<dbReference type="Gene3D" id="3.30.565.10">
    <property type="entry name" value="Histidine kinase-like ATPase, C-terminal domain"/>
    <property type="match status" value="1"/>
</dbReference>
<dbReference type="SMART" id="SM00448">
    <property type="entry name" value="REC"/>
    <property type="match status" value="1"/>
</dbReference>
<dbReference type="InterPro" id="IPR005467">
    <property type="entry name" value="His_kinase_dom"/>
</dbReference>